<dbReference type="InterPro" id="IPR057279">
    <property type="entry name" value="MGAT4"/>
</dbReference>
<evidence type="ECO:0000256" key="4">
    <source>
        <dbReference type="ARBA" id="ARBA00023034"/>
    </source>
</evidence>
<dbReference type="RefSeq" id="XP_021784178.2">
    <property type="nucleotide sequence ID" value="XM_021928486.2"/>
</dbReference>
<accession>A0A8I5N6R8</accession>
<dbReference type="Proteomes" id="UP000028761">
    <property type="component" value="Chromosome 1"/>
</dbReference>
<reference evidence="6" key="3">
    <citation type="submission" date="2025-09" db="UniProtKB">
        <authorList>
            <consortium name="Ensembl"/>
        </authorList>
    </citation>
    <scope>IDENTIFICATION</scope>
</reference>
<dbReference type="PANTHER" id="PTHR12062:SF32">
    <property type="entry name" value="MGAT4 FAMILY, MEMBER F"/>
    <property type="match status" value="1"/>
</dbReference>
<evidence type="ECO:0000313" key="6">
    <source>
        <dbReference type="Ensembl" id="ENSPANP00000048510.1"/>
    </source>
</evidence>
<dbReference type="Pfam" id="PF04666">
    <property type="entry name" value="MGAT4_cons"/>
    <property type="match status" value="1"/>
</dbReference>
<reference evidence="6 7" key="1">
    <citation type="submission" date="2012-03" db="EMBL/GenBank/DDBJ databases">
        <title>Whole Genome Assembly of Papio anubis.</title>
        <authorList>
            <person name="Liu Y.L."/>
            <person name="Abraham K.A."/>
            <person name="Akbar H.A."/>
            <person name="Ali S.A."/>
            <person name="Anosike U.A."/>
            <person name="Aqrawi P.A."/>
            <person name="Arias F.A."/>
            <person name="Attaway T.A."/>
            <person name="Awwad R.A."/>
            <person name="Babu C.B."/>
            <person name="Bandaranaike D.B."/>
            <person name="Battles P.B."/>
            <person name="Bell A.B."/>
            <person name="Beltran B.B."/>
            <person name="Berhane-Mersha D.B."/>
            <person name="Bess C.B."/>
            <person name="Bickham C.B."/>
            <person name="Bolden T.B."/>
            <person name="Carter K.C."/>
            <person name="Chau D.C."/>
            <person name="Chavez A.C."/>
            <person name="Clerc-Blankenburg K.C."/>
            <person name="Coyle M.C."/>
            <person name="Dao M.D."/>
            <person name="Davila M.L.D."/>
            <person name="Davy-Carroll L.D."/>
            <person name="Denson S.D."/>
            <person name="Dinh H.D."/>
            <person name="Fernandez S.F."/>
            <person name="Fernando P.F."/>
            <person name="Forbes L.F."/>
            <person name="Francis C.F."/>
            <person name="Francisco L.F."/>
            <person name="Fu Q.F."/>
            <person name="Garcia-Iii R.G."/>
            <person name="Garrett T.G."/>
            <person name="Gross S.G."/>
            <person name="Gubbala S.G."/>
            <person name="Hirani K.H."/>
            <person name="Hogues M.H."/>
            <person name="Hollins B.H."/>
            <person name="Jackson L.J."/>
            <person name="Javaid M.J."/>
            <person name="Jhangiani S.J."/>
            <person name="Johnson A.J."/>
            <person name="Johnson B.J."/>
            <person name="Jones J.J."/>
            <person name="Joshi V.J."/>
            <person name="Kalu J.K."/>
            <person name="Khan N.K."/>
            <person name="Korchina V.K."/>
            <person name="Kovar C.K."/>
            <person name="Lago L.L."/>
            <person name="Lara F.L."/>
            <person name="Le T.-K.L."/>
            <person name="Lee S.L."/>
            <person name="Legall-Iii F.L."/>
            <person name="Lemon S.L."/>
            <person name="Liu J.L."/>
            <person name="Liu Y.-S.L."/>
            <person name="Liyanage D.L."/>
            <person name="Lopez J.L."/>
            <person name="Lorensuhewa L.L."/>
            <person name="Mata R.M."/>
            <person name="Mathew T.M."/>
            <person name="Mercado C.M."/>
            <person name="Mercado I.M."/>
            <person name="Morales K.M."/>
            <person name="Morgan M.M."/>
            <person name="Munidasa M.M."/>
            <person name="Ngo D.N."/>
            <person name="Nguyen L.N."/>
            <person name="Nguyen T.N."/>
            <person name="Nguyen N.N."/>
            <person name="Obregon M.O."/>
            <person name="Okwuonu G.O."/>
            <person name="Ongeri F.O."/>
            <person name="Onwere C.O."/>
            <person name="Osifeso I.O."/>
            <person name="Parra A.P."/>
            <person name="Patil S.P."/>
            <person name="Perez A.P."/>
            <person name="Perez Y.P."/>
            <person name="Pham C.P."/>
            <person name="Pu L.-L.P."/>
            <person name="Puazo M.P."/>
            <person name="Quiroz J.Q."/>
            <person name="Rouhana J.R."/>
            <person name="Ruiz M.R."/>
            <person name="Ruiz S.-J.R."/>
            <person name="Saada N.S."/>
            <person name="Santibanez J.S."/>
            <person name="Scheel M.S."/>
            <person name="Schneider B.S."/>
            <person name="Simmons D.S."/>
            <person name="Sisson I.S."/>
            <person name="Tang L.-Y.T."/>
            <person name="Thornton R.T."/>
            <person name="Tisius J.T."/>
            <person name="Toledanes G.T."/>
            <person name="Trejos Z.T."/>
            <person name="Usmani K.U."/>
            <person name="Varghese R.V."/>
            <person name="Vattathil S.V."/>
            <person name="Vee V.V."/>
            <person name="Walker D.W."/>
            <person name="Weissenberger G.W."/>
            <person name="White C.W."/>
            <person name="Williams A.W."/>
            <person name="Woodworth J.W."/>
            <person name="Wright R.W."/>
            <person name="Zhu Y.Z."/>
            <person name="Han Y.H."/>
            <person name="Newsham I.N."/>
            <person name="Nazareth L.N."/>
            <person name="Worley K.W."/>
            <person name="Muzny D.M."/>
            <person name="Rogers J.R."/>
            <person name="Gibbs R.G."/>
        </authorList>
    </citation>
    <scope>NUCLEOTIDE SEQUENCE [LARGE SCALE GENOMIC DNA]</scope>
</reference>
<dbReference type="PANTHER" id="PTHR12062">
    <property type="entry name" value="N-ACETYLGLUCOSAMINYLTRANSFERASE VI"/>
    <property type="match status" value="1"/>
</dbReference>
<proteinExistence type="inferred from homology"/>
<evidence type="ECO:0000256" key="3">
    <source>
        <dbReference type="ARBA" id="ARBA00022968"/>
    </source>
</evidence>
<evidence type="ECO:0000256" key="2">
    <source>
        <dbReference type="ARBA" id="ARBA00009090"/>
    </source>
</evidence>
<dbReference type="RefSeq" id="XP_017805950.2">
    <property type="nucleotide sequence ID" value="XM_017950461.3"/>
</dbReference>
<dbReference type="KEGG" id="panu:101007373"/>
<dbReference type="Ensembl" id="ENSPANT00000070620.1">
    <property type="protein sequence ID" value="ENSPANP00000048510.1"/>
    <property type="gene ID" value="ENSPANG00000049150.1"/>
</dbReference>
<comment type="subcellular location">
    <subcellularLocation>
        <location evidence="1">Golgi apparatus membrane</location>
        <topology evidence="1">Single-pass type II membrane protein</topology>
    </subcellularLocation>
</comment>
<dbReference type="GeneTree" id="ENSGT00940000163241"/>
<dbReference type="GO" id="GO:0006487">
    <property type="term" value="P:protein N-linked glycosylation"/>
    <property type="evidence" value="ECO:0007669"/>
    <property type="project" value="TreeGrafter"/>
</dbReference>
<dbReference type="RefSeq" id="XP_031512771.1">
    <property type="nucleotide sequence ID" value="XM_031656911.1"/>
</dbReference>
<keyword evidence="3" id="KW-0735">Signal-anchor</keyword>
<dbReference type="AlphaFoldDB" id="A0A8I5N6R8"/>
<feature type="domain" description="MGAT4 conserved region" evidence="5">
    <location>
        <begin position="1"/>
        <end position="239"/>
    </location>
</feature>
<dbReference type="GeneID" id="101007373"/>
<reference evidence="6" key="2">
    <citation type="submission" date="2025-08" db="UniProtKB">
        <authorList>
            <consortium name="Ensembl"/>
        </authorList>
    </citation>
    <scope>IDENTIFICATION</scope>
</reference>
<dbReference type="GO" id="GO:0000139">
    <property type="term" value="C:Golgi membrane"/>
    <property type="evidence" value="ECO:0007669"/>
    <property type="project" value="UniProtKB-SubCell"/>
</dbReference>
<evidence type="ECO:0000259" key="5">
    <source>
        <dbReference type="Pfam" id="PF04666"/>
    </source>
</evidence>
<name>A0A8I5N6R8_PAPAN</name>
<sequence length="417" mass="46742">MQRDSPLLQHASYQFLAGVPPQEKRLLTMGIASMQHLCGSYLLDTLQSVFQASSEHELEYIVVLVHLSGPDPEWLVQTTVNISALFPAQIGAGKLLVIHGGSPLPGDLSDVNHSSPCEALYSRQKVDHALLMNFASNLSDYFLLLEDHIHCIPKFATAISPALSAWKELPWVILEFSHLSISGKVFRTSDLACLTAFLFLFHKDTHTHLLLSKFGFLLGETVSISLTPSLFHSRDYNFTSKDRCYQKEKVKEENLGEPNNPPALIYTNMVMKSFHQPKYAYSLKENYFQTKYLIPGHSYTVVFSQTHEVIQIQFLTGIGKQAGQVELGYKPVLEGKVCARYTLLGPLIKGKFNQKVYNEDFVGTVRCVRLLVTGSQESTGSTSGLSLRKDRDQRVNVNSGRIRFGDVLNTDDKKLKL</sequence>
<keyword evidence="4" id="KW-0333">Golgi apparatus</keyword>
<keyword evidence="3" id="KW-0812">Transmembrane</keyword>
<keyword evidence="7" id="KW-1185">Reference proteome</keyword>
<organism evidence="6 7">
    <name type="scientific">Papio anubis</name>
    <name type="common">Olive baboon</name>
    <dbReference type="NCBI Taxonomy" id="9555"/>
    <lineage>
        <taxon>Eukaryota</taxon>
        <taxon>Metazoa</taxon>
        <taxon>Chordata</taxon>
        <taxon>Craniata</taxon>
        <taxon>Vertebrata</taxon>
        <taxon>Euteleostomi</taxon>
        <taxon>Mammalia</taxon>
        <taxon>Eutheria</taxon>
        <taxon>Euarchontoglires</taxon>
        <taxon>Primates</taxon>
        <taxon>Haplorrhini</taxon>
        <taxon>Catarrhini</taxon>
        <taxon>Cercopithecidae</taxon>
        <taxon>Cercopithecinae</taxon>
        <taxon>Papio</taxon>
    </lineage>
</organism>
<evidence type="ECO:0000313" key="7">
    <source>
        <dbReference type="Proteomes" id="UP000028761"/>
    </source>
</evidence>
<protein>
    <recommendedName>
        <fullName evidence="5">MGAT4 conserved region domain-containing protein</fullName>
    </recommendedName>
</protein>
<comment type="similarity">
    <text evidence="2">Belongs to the glycosyltransferase 54 family.</text>
</comment>
<dbReference type="OMA" id="FVSAIYW"/>
<evidence type="ECO:0000256" key="1">
    <source>
        <dbReference type="ARBA" id="ARBA00004323"/>
    </source>
</evidence>
<dbReference type="InterPro" id="IPR006759">
    <property type="entry name" value="Glyco_transf_54"/>
</dbReference>
<dbReference type="GO" id="GO:0008375">
    <property type="term" value="F:acetylglucosaminyltransferase activity"/>
    <property type="evidence" value="ECO:0007669"/>
    <property type="project" value="TreeGrafter"/>
</dbReference>